<dbReference type="Proteomes" id="UP000656042">
    <property type="component" value="Unassembled WGS sequence"/>
</dbReference>
<dbReference type="Pfam" id="PF00583">
    <property type="entry name" value="Acetyltransf_1"/>
    <property type="match status" value="1"/>
</dbReference>
<gene>
    <name evidence="2" type="ORF">GCM10012284_40440</name>
</gene>
<sequence length="178" mass="19783">MITFARLGERDVAPLADDLVNLYEVVYREPPYSEGPEQFDRFRSSLNEDVGRPGFTLIIAVHDGQLVGASYGWTMAAGKWWSRSDTVPENSIKDVDKFAVMEWIVHPRYRGEGTGAQLIRELLTERPEPIATLASDPRSKARGMYARAGWRQVAGTSLSWGPSMDLLVLSLGANADEP</sequence>
<organism evidence="2 3">
    <name type="scientific">Mangrovihabitans endophyticus</name>
    <dbReference type="NCBI Taxonomy" id="1751298"/>
    <lineage>
        <taxon>Bacteria</taxon>
        <taxon>Bacillati</taxon>
        <taxon>Actinomycetota</taxon>
        <taxon>Actinomycetes</taxon>
        <taxon>Micromonosporales</taxon>
        <taxon>Micromonosporaceae</taxon>
        <taxon>Mangrovihabitans</taxon>
    </lineage>
</organism>
<dbReference type="GO" id="GO:0016747">
    <property type="term" value="F:acyltransferase activity, transferring groups other than amino-acyl groups"/>
    <property type="evidence" value="ECO:0007669"/>
    <property type="project" value="InterPro"/>
</dbReference>
<evidence type="ECO:0000313" key="3">
    <source>
        <dbReference type="Proteomes" id="UP000656042"/>
    </source>
</evidence>
<evidence type="ECO:0000259" key="1">
    <source>
        <dbReference type="PROSITE" id="PS51186"/>
    </source>
</evidence>
<protein>
    <submittedName>
        <fullName evidence="2">N-acetyltransferase</fullName>
    </submittedName>
</protein>
<dbReference type="InterPro" id="IPR016181">
    <property type="entry name" value="Acyl_CoA_acyltransferase"/>
</dbReference>
<evidence type="ECO:0000313" key="2">
    <source>
        <dbReference type="EMBL" id="GGL01752.1"/>
    </source>
</evidence>
<dbReference type="RefSeq" id="WP_189080809.1">
    <property type="nucleotide sequence ID" value="NZ_BMMX01000019.1"/>
</dbReference>
<dbReference type="PROSITE" id="PS51186">
    <property type="entry name" value="GNAT"/>
    <property type="match status" value="1"/>
</dbReference>
<feature type="domain" description="N-acetyltransferase" evidence="1">
    <location>
        <begin position="10"/>
        <end position="172"/>
    </location>
</feature>
<reference evidence="2" key="2">
    <citation type="submission" date="2020-09" db="EMBL/GenBank/DDBJ databases">
        <authorList>
            <person name="Sun Q."/>
            <person name="Zhou Y."/>
        </authorList>
    </citation>
    <scope>NUCLEOTIDE SEQUENCE</scope>
    <source>
        <strain evidence="2">CGMCC 4.7299</strain>
    </source>
</reference>
<dbReference type="AlphaFoldDB" id="A0A8J3FPT3"/>
<dbReference type="EMBL" id="BMMX01000019">
    <property type="protein sequence ID" value="GGL01752.1"/>
    <property type="molecule type" value="Genomic_DNA"/>
</dbReference>
<name>A0A8J3FPT3_9ACTN</name>
<comment type="caution">
    <text evidence="2">The sequence shown here is derived from an EMBL/GenBank/DDBJ whole genome shotgun (WGS) entry which is preliminary data.</text>
</comment>
<dbReference type="SUPFAM" id="SSF55729">
    <property type="entry name" value="Acyl-CoA N-acyltransferases (Nat)"/>
    <property type="match status" value="1"/>
</dbReference>
<proteinExistence type="predicted"/>
<reference evidence="2" key="1">
    <citation type="journal article" date="2014" name="Int. J. Syst. Evol. Microbiol.">
        <title>Complete genome sequence of Corynebacterium casei LMG S-19264T (=DSM 44701T), isolated from a smear-ripened cheese.</title>
        <authorList>
            <consortium name="US DOE Joint Genome Institute (JGI-PGF)"/>
            <person name="Walter F."/>
            <person name="Albersmeier A."/>
            <person name="Kalinowski J."/>
            <person name="Ruckert C."/>
        </authorList>
    </citation>
    <scope>NUCLEOTIDE SEQUENCE</scope>
    <source>
        <strain evidence="2">CGMCC 4.7299</strain>
    </source>
</reference>
<dbReference type="CDD" id="cd04301">
    <property type="entry name" value="NAT_SF"/>
    <property type="match status" value="1"/>
</dbReference>
<keyword evidence="3" id="KW-1185">Reference proteome</keyword>
<accession>A0A8J3FPT3</accession>
<dbReference type="Gene3D" id="3.40.630.30">
    <property type="match status" value="1"/>
</dbReference>
<dbReference type="InterPro" id="IPR000182">
    <property type="entry name" value="GNAT_dom"/>
</dbReference>